<gene>
    <name evidence="3" type="ORF">METZ01_LOCUS111283</name>
</gene>
<evidence type="ECO:0000256" key="1">
    <source>
        <dbReference type="ARBA" id="ARBA00022679"/>
    </source>
</evidence>
<keyword evidence="2" id="KW-0548">Nucleotidyltransferase</keyword>
<dbReference type="InterPro" id="IPR029044">
    <property type="entry name" value="Nucleotide-diphossugar_trans"/>
</dbReference>
<dbReference type="GO" id="GO:0008690">
    <property type="term" value="F:3-deoxy-manno-octulosonate cytidylyltransferase activity"/>
    <property type="evidence" value="ECO:0007669"/>
    <property type="project" value="InterPro"/>
</dbReference>
<dbReference type="Pfam" id="PF02348">
    <property type="entry name" value="CTP_transf_3"/>
    <property type="match status" value="1"/>
</dbReference>
<reference evidence="3" key="1">
    <citation type="submission" date="2018-05" db="EMBL/GenBank/DDBJ databases">
        <authorList>
            <person name="Lanie J.A."/>
            <person name="Ng W.-L."/>
            <person name="Kazmierczak K.M."/>
            <person name="Andrzejewski T.M."/>
            <person name="Davidsen T.M."/>
            <person name="Wayne K.J."/>
            <person name="Tettelin H."/>
            <person name="Glass J.I."/>
            <person name="Rusch D."/>
            <person name="Podicherti R."/>
            <person name="Tsui H.-C.T."/>
            <person name="Winkler M.E."/>
        </authorList>
    </citation>
    <scope>NUCLEOTIDE SEQUENCE</scope>
</reference>
<evidence type="ECO:0000313" key="3">
    <source>
        <dbReference type="EMBL" id="SVA58429.1"/>
    </source>
</evidence>
<protein>
    <recommendedName>
        <fullName evidence="4">3-deoxy-manno-octulosonate cytidylyltransferase</fullName>
    </recommendedName>
</protein>
<dbReference type="EMBL" id="UINC01013541">
    <property type="protein sequence ID" value="SVA58429.1"/>
    <property type="molecule type" value="Genomic_DNA"/>
</dbReference>
<evidence type="ECO:0008006" key="4">
    <source>
        <dbReference type="Google" id="ProtNLM"/>
    </source>
</evidence>
<dbReference type="SUPFAM" id="SSF53448">
    <property type="entry name" value="Nucleotide-diphospho-sugar transferases"/>
    <property type="match status" value="1"/>
</dbReference>
<proteinExistence type="predicted"/>
<dbReference type="InterPro" id="IPR003329">
    <property type="entry name" value="Cytidylyl_trans"/>
</dbReference>
<dbReference type="NCBIfam" id="NF003952">
    <property type="entry name" value="PRK05450.1-5"/>
    <property type="match status" value="1"/>
</dbReference>
<dbReference type="AlphaFoldDB" id="A0A381X0Y1"/>
<dbReference type="PANTHER" id="PTHR42866:SF2">
    <property type="entry name" value="3-DEOXY-MANNO-OCTULOSONATE CYTIDYLYLTRANSFERASE, MITOCHONDRIAL"/>
    <property type="match status" value="1"/>
</dbReference>
<dbReference type="CDD" id="cd02517">
    <property type="entry name" value="CMP-KDO-Synthetase"/>
    <property type="match status" value="1"/>
</dbReference>
<sequence>MGQVLGIVPARMGSSRFPGKPLVTLNGLPMVEHVRRRVALCEDVDEVIVATPDEQIRSVVEGFGGRVAMTSDTHERASDRVAEVAERTNADILVMVQGDEPLITPAMVSLSLGPFSDPRVQCVNLTREITTEDELRNPNVIKIVRDTEGKALYFSRQPIPTGALVVPGLRAWKQVCIIPFRHEAVLRFTSLEPTHGEIAESVDMLRFLEHGTPVHLVECEEDSVAVDVPDDVAPAEAALASDPLVPYYTH</sequence>
<accession>A0A381X0Y1</accession>
<evidence type="ECO:0000256" key="2">
    <source>
        <dbReference type="ARBA" id="ARBA00022695"/>
    </source>
</evidence>
<dbReference type="InterPro" id="IPR004528">
    <property type="entry name" value="KdsB"/>
</dbReference>
<name>A0A381X0Y1_9ZZZZ</name>
<dbReference type="GO" id="GO:0005829">
    <property type="term" value="C:cytosol"/>
    <property type="evidence" value="ECO:0007669"/>
    <property type="project" value="TreeGrafter"/>
</dbReference>
<dbReference type="Gene3D" id="3.90.550.10">
    <property type="entry name" value="Spore Coat Polysaccharide Biosynthesis Protein SpsA, Chain A"/>
    <property type="match status" value="1"/>
</dbReference>
<organism evidence="3">
    <name type="scientific">marine metagenome</name>
    <dbReference type="NCBI Taxonomy" id="408172"/>
    <lineage>
        <taxon>unclassified sequences</taxon>
        <taxon>metagenomes</taxon>
        <taxon>ecological metagenomes</taxon>
    </lineage>
</organism>
<keyword evidence="1" id="KW-0808">Transferase</keyword>
<dbReference type="NCBIfam" id="NF009905">
    <property type="entry name" value="PRK13368.1"/>
    <property type="match status" value="1"/>
</dbReference>
<dbReference type="PANTHER" id="PTHR42866">
    <property type="entry name" value="3-DEOXY-MANNO-OCTULOSONATE CYTIDYLYLTRANSFERASE"/>
    <property type="match status" value="1"/>
</dbReference>